<dbReference type="Pfam" id="PF01008">
    <property type="entry name" value="IF-2B"/>
    <property type="match status" value="1"/>
</dbReference>
<keyword evidence="6" id="KW-1185">Reference proteome</keyword>
<organism evidence="5 6">
    <name type="scientific">Virgibacillus necropolis</name>
    <dbReference type="NCBI Taxonomy" id="163877"/>
    <lineage>
        <taxon>Bacteria</taxon>
        <taxon>Bacillati</taxon>
        <taxon>Bacillota</taxon>
        <taxon>Bacilli</taxon>
        <taxon>Bacillales</taxon>
        <taxon>Bacillaceae</taxon>
        <taxon>Virgibacillus</taxon>
    </lineage>
</organism>
<dbReference type="Proteomes" id="UP000204391">
    <property type="component" value="Chromosome"/>
</dbReference>
<dbReference type="PANTHER" id="PTHR45860:SF1">
    <property type="entry name" value="TRANSLATION INITIATION FACTOR EIF-2B SUBUNIT ALPHA"/>
    <property type="match status" value="1"/>
</dbReference>
<dbReference type="InterPro" id="IPR000649">
    <property type="entry name" value="IF-2B-related"/>
</dbReference>
<dbReference type="AlphaFoldDB" id="A0A221M9E8"/>
<keyword evidence="3" id="KW-0648">Protein biosynthesis</keyword>
<protein>
    <recommendedName>
        <fullName evidence="7">Initiation factor 2</fullName>
    </recommendedName>
</protein>
<dbReference type="InterPro" id="IPR042529">
    <property type="entry name" value="IF_2B-like_C"/>
</dbReference>
<evidence type="ECO:0000313" key="6">
    <source>
        <dbReference type="Proteomes" id="UP000204391"/>
    </source>
</evidence>
<evidence type="ECO:0000256" key="3">
    <source>
        <dbReference type="ARBA" id="ARBA00022917"/>
    </source>
</evidence>
<evidence type="ECO:0000256" key="4">
    <source>
        <dbReference type="RuleBase" id="RU003814"/>
    </source>
</evidence>
<dbReference type="InterPro" id="IPR051501">
    <property type="entry name" value="eIF2B_alpha/beta/delta"/>
</dbReference>
<sequence>MNIDQTRNILPENSKELFDDIVFQRVLGASKHINMIGEMIESIVLEGKRNDSTVDSIIDDILSVSQFFITTRGEASQAIANAINIMIKDVDNVRNLEIDEAIKTIIQMKNSFLTSSQEALNRVVDYGAKIAKSMKTIMVFDYSSTVDKFLKETKPESGKLSVIIPESRTIDGGHAFVKTCLDAGHKVKFIPDVAIMYFLKDCDGAFLGSETFFPDGTMFNTTGSDIVGLVCKELNVPLYVLTPLIKIDVRSVHGYKKGLVQNDLKDRLTSNWNHNEKEKVDFICPELLGVEAKYITAFITEKGIIPANQLFETSINYYNSLKGGN</sequence>
<dbReference type="InterPro" id="IPR037171">
    <property type="entry name" value="NagB/RpiA_transferase-like"/>
</dbReference>
<evidence type="ECO:0000313" key="5">
    <source>
        <dbReference type="EMBL" id="ASN04251.1"/>
    </source>
</evidence>
<dbReference type="PANTHER" id="PTHR45860">
    <property type="entry name" value="TRANSLATION INITIATION FACTOR EIF-2B SUBUNIT ALPHA"/>
    <property type="match status" value="1"/>
</dbReference>
<dbReference type="RefSeq" id="WP_089530847.1">
    <property type="nucleotide sequence ID" value="NZ_CP022437.1"/>
</dbReference>
<accession>A0A221M9E8</accession>
<evidence type="ECO:0000256" key="2">
    <source>
        <dbReference type="ARBA" id="ARBA00022540"/>
    </source>
</evidence>
<evidence type="ECO:0000256" key="1">
    <source>
        <dbReference type="ARBA" id="ARBA00007251"/>
    </source>
</evidence>
<dbReference type="SUPFAM" id="SSF100950">
    <property type="entry name" value="NagB/RpiA/CoA transferase-like"/>
    <property type="match status" value="1"/>
</dbReference>
<evidence type="ECO:0008006" key="7">
    <source>
        <dbReference type="Google" id="ProtNLM"/>
    </source>
</evidence>
<comment type="similarity">
    <text evidence="1 4">Belongs to the eIF-2B alpha/beta/delta subunits family.</text>
</comment>
<dbReference type="GO" id="GO:0003743">
    <property type="term" value="F:translation initiation factor activity"/>
    <property type="evidence" value="ECO:0007669"/>
    <property type="project" value="UniProtKB-KW"/>
</dbReference>
<dbReference type="Gene3D" id="3.40.50.10470">
    <property type="entry name" value="Translation initiation factor eif-2b, domain 2"/>
    <property type="match status" value="1"/>
</dbReference>
<name>A0A221M9E8_9BACI</name>
<dbReference type="OrthoDB" id="9803436at2"/>
<gene>
    <name evidence="5" type="ORF">CFK40_04125</name>
</gene>
<dbReference type="EMBL" id="CP022437">
    <property type="protein sequence ID" value="ASN04251.1"/>
    <property type="molecule type" value="Genomic_DNA"/>
</dbReference>
<dbReference type="KEGG" id="vne:CFK40_04125"/>
<reference evidence="5 6" key="1">
    <citation type="journal article" date="2003" name="Int. J. Syst. Evol. Microbiol.">
        <title>Virgibacillus carmonensis sp. nov., Virgibacillus necropolis sp. nov. and Virgibacillus picturae sp. nov., three novel species isolated from deteriorated mural paintings, transfer of the species of the genus salibacillus to Virgibacillus, as Virgibacillus marismortui comb. nov. and Virgibacillus salexigens comb. nov., and emended description of the genus Virgibacillus.</title>
        <authorList>
            <person name="Heyrman J."/>
            <person name="Logan N.A."/>
            <person name="Busse H.J."/>
            <person name="Balcaen A."/>
            <person name="Lebbe L."/>
            <person name="Rodriguez-Diaz M."/>
            <person name="Swings J."/>
            <person name="De Vos P."/>
        </authorList>
    </citation>
    <scope>NUCLEOTIDE SEQUENCE [LARGE SCALE GENOMIC DNA]</scope>
    <source>
        <strain evidence="5 6">LMG 19488</strain>
    </source>
</reference>
<proteinExistence type="inferred from homology"/>
<keyword evidence="2" id="KW-0396">Initiation factor</keyword>